<dbReference type="AlphaFoldDB" id="A0A927F8R0"/>
<dbReference type="Gene3D" id="1.10.287.470">
    <property type="entry name" value="Helix hairpin bin"/>
    <property type="match status" value="1"/>
</dbReference>
<dbReference type="SUPFAM" id="SSF111369">
    <property type="entry name" value="HlyD-like secretion proteins"/>
    <property type="match status" value="1"/>
</dbReference>
<feature type="domain" description="CusB-like beta-barrel" evidence="2">
    <location>
        <begin position="202"/>
        <end position="257"/>
    </location>
</feature>
<dbReference type="Pfam" id="PF25989">
    <property type="entry name" value="YknX_C"/>
    <property type="match status" value="1"/>
</dbReference>
<gene>
    <name evidence="5" type="ORF">IEN85_07405</name>
</gene>
<dbReference type="InterPro" id="IPR058647">
    <property type="entry name" value="BSH_CzcB-like"/>
</dbReference>
<reference evidence="5" key="1">
    <citation type="submission" date="2020-09" db="EMBL/GenBank/DDBJ databases">
        <title>Pelagicoccus enzymogenes sp. nov. with an EPS production, isolated from marine sediment.</title>
        <authorList>
            <person name="Feng X."/>
        </authorList>
    </citation>
    <scope>NUCLEOTIDE SEQUENCE</scope>
    <source>
        <strain evidence="5">NFK12</strain>
    </source>
</reference>
<dbReference type="PROSITE" id="PS51257">
    <property type="entry name" value="PROKAR_LIPOPROTEIN"/>
    <property type="match status" value="1"/>
</dbReference>
<dbReference type="PANTHER" id="PTHR30469">
    <property type="entry name" value="MULTIDRUG RESISTANCE PROTEIN MDTA"/>
    <property type="match status" value="1"/>
</dbReference>
<evidence type="ECO:0000313" key="5">
    <source>
        <dbReference type="EMBL" id="MBD5779316.1"/>
    </source>
</evidence>
<proteinExistence type="inferred from homology"/>
<dbReference type="EMBL" id="JACYFG010000007">
    <property type="protein sequence ID" value="MBD5779316.1"/>
    <property type="molecule type" value="Genomic_DNA"/>
</dbReference>
<dbReference type="NCBIfam" id="TIGR01730">
    <property type="entry name" value="RND_mfp"/>
    <property type="match status" value="1"/>
</dbReference>
<dbReference type="InterPro" id="IPR058792">
    <property type="entry name" value="Beta-barrel_RND_2"/>
</dbReference>
<keyword evidence="6" id="KW-1185">Reference proteome</keyword>
<protein>
    <submittedName>
        <fullName evidence="5">Efflux RND transporter periplasmic adaptor subunit</fullName>
    </submittedName>
</protein>
<name>A0A927F8R0_9BACT</name>
<evidence type="ECO:0000256" key="1">
    <source>
        <dbReference type="ARBA" id="ARBA00009477"/>
    </source>
</evidence>
<organism evidence="5 6">
    <name type="scientific">Pelagicoccus enzymogenes</name>
    <dbReference type="NCBI Taxonomy" id="2773457"/>
    <lineage>
        <taxon>Bacteria</taxon>
        <taxon>Pseudomonadati</taxon>
        <taxon>Verrucomicrobiota</taxon>
        <taxon>Opitutia</taxon>
        <taxon>Puniceicoccales</taxon>
        <taxon>Pelagicoccaceae</taxon>
        <taxon>Pelagicoccus</taxon>
    </lineage>
</organism>
<dbReference type="Gene3D" id="2.40.50.100">
    <property type="match status" value="1"/>
</dbReference>
<evidence type="ECO:0000313" key="6">
    <source>
        <dbReference type="Proteomes" id="UP000622317"/>
    </source>
</evidence>
<comment type="caution">
    <text evidence="5">The sequence shown here is derived from an EMBL/GenBank/DDBJ whole genome shotgun (WGS) entry which is preliminary data.</text>
</comment>
<evidence type="ECO:0000259" key="2">
    <source>
        <dbReference type="Pfam" id="PF25954"/>
    </source>
</evidence>
<dbReference type="InterPro" id="IPR006143">
    <property type="entry name" value="RND_pump_MFP"/>
</dbReference>
<dbReference type="Pfam" id="PF25973">
    <property type="entry name" value="BSH_CzcB"/>
    <property type="match status" value="1"/>
</dbReference>
<evidence type="ECO:0000259" key="3">
    <source>
        <dbReference type="Pfam" id="PF25973"/>
    </source>
</evidence>
<sequence>MKTNLDKGFLLSVGALVLLGMGACSKRAGEASVETPPALPAALVELAVADGVELPGRVAITGVVRASERAVIAPKVMGTIRSIPVDLGQNVRAGDLLVRIEAAEISAKVLQAQAQLTQSKRDLERERSLLEKGASTSETVKNLTDRVTIANAVLQEAEVMLGYTELRAPFDGSVSRIYSDEGSLSAPGMPLLEVQGDAGYEVEASIPESLAGRLELGAYYSVSLPASEGQLQAVLKEVSSGFDISSRTVTARFSLPGGVSARSGQFAKLVVLGPSKRVVTVPESAVSRVGQMERVFVAHEGAAQLRLVKTGARLDGDIEVLGGLDAGERVVVGGESALREGQALIVKR</sequence>
<dbReference type="Pfam" id="PF25954">
    <property type="entry name" value="Beta-barrel_RND_2"/>
    <property type="match status" value="1"/>
</dbReference>
<dbReference type="Proteomes" id="UP000622317">
    <property type="component" value="Unassembled WGS sequence"/>
</dbReference>
<comment type="similarity">
    <text evidence="1">Belongs to the membrane fusion protein (MFP) (TC 8.A.1) family.</text>
</comment>
<accession>A0A927F8R0</accession>
<dbReference type="PANTHER" id="PTHR30469:SF38">
    <property type="entry name" value="HLYD FAMILY SECRETION PROTEIN"/>
    <property type="match status" value="1"/>
</dbReference>
<dbReference type="Gene3D" id="2.40.30.170">
    <property type="match status" value="1"/>
</dbReference>
<dbReference type="GO" id="GO:0015562">
    <property type="term" value="F:efflux transmembrane transporter activity"/>
    <property type="evidence" value="ECO:0007669"/>
    <property type="project" value="TreeGrafter"/>
</dbReference>
<dbReference type="GO" id="GO:1990281">
    <property type="term" value="C:efflux pump complex"/>
    <property type="evidence" value="ECO:0007669"/>
    <property type="project" value="TreeGrafter"/>
</dbReference>
<dbReference type="InterPro" id="IPR058637">
    <property type="entry name" value="YknX-like_C"/>
</dbReference>
<feature type="domain" description="YknX-like C-terminal permuted SH3-like" evidence="4">
    <location>
        <begin position="278"/>
        <end position="344"/>
    </location>
</feature>
<dbReference type="Gene3D" id="2.40.420.20">
    <property type="match status" value="1"/>
</dbReference>
<dbReference type="RefSeq" id="WP_191616447.1">
    <property type="nucleotide sequence ID" value="NZ_JACYFG010000007.1"/>
</dbReference>
<feature type="domain" description="CzcB-like barrel-sandwich hybrid" evidence="3">
    <location>
        <begin position="70"/>
        <end position="174"/>
    </location>
</feature>
<evidence type="ECO:0000259" key="4">
    <source>
        <dbReference type="Pfam" id="PF25989"/>
    </source>
</evidence>